<dbReference type="PANTHER" id="PTHR33264:SF55">
    <property type="entry name" value="TRANSMEMBRANE PROTEIN"/>
    <property type="match status" value="1"/>
</dbReference>
<comment type="caution">
    <text evidence="1">The sequence shown here is derived from an EMBL/GenBank/DDBJ whole genome shotgun (WGS) entry which is preliminary data.</text>
</comment>
<gene>
    <name evidence="1" type="ORF">G2W53_037935</name>
</gene>
<dbReference type="OrthoDB" id="695262at2759"/>
<evidence type="ECO:0000313" key="2">
    <source>
        <dbReference type="Proteomes" id="UP000634136"/>
    </source>
</evidence>
<protein>
    <submittedName>
        <fullName evidence="1">Uncharacterized protein</fullName>
    </submittedName>
</protein>
<dbReference type="PANTHER" id="PTHR33264">
    <property type="entry name" value="EXPRESSED PROTEIN"/>
    <property type="match status" value="1"/>
</dbReference>
<sequence>MVNHEGTEVEVTRLESSTYDIVFSDVCKTSMTRQVVPPSPALRRNPTFLANERSATPRGRRRASEIAGVTTAECAAVCCCCPLMVMNILVLAVYKVPAGLCKKAIRRKKLQRLQKKKNKMLLPQQIGNSGNAKLTLEDYLAVEMKKDGDADDGGSWTAALEEEMWTQFHGTGFWRSSSQRQEP</sequence>
<dbReference type="AlphaFoldDB" id="A0A834W6C0"/>
<proteinExistence type="predicted"/>
<dbReference type="EMBL" id="JAAIUW010000012">
    <property type="protein sequence ID" value="KAF7805774.1"/>
    <property type="molecule type" value="Genomic_DNA"/>
</dbReference>
<name>A0A834W6C0_9FABA</name>
<evidence type="ECO:0000313" key="1">
    <source>
        <dbReference type="EMBL" id="KAF7805774.1"/>
    </source>
</evidence>
<organism evidence="1 2">
    <name type="scientific">Senna tora</name>
    <dbReference type="NCBI Taxonomy" id="362788"/>
    <lineage>
        <taxon>Eukaryota</taxon>
        <taxon>Viridiplantae</taxon>
        <taxon>Streptophyta</taxon>
        <taxon>Embryophyta</taxon>
        <taxon>Tracheophyta</taxon>
        <taxon>Spermatophyta</taxon>
        <taxon>Magnoliopsida</taxon>
        <taxon>eudicotyledons</taxon>
        <taxon>Gunneridae</taxon>
        <taxon>Pentapetalae</taxon>
        <taxon>rosids</taxon>
        <taxon>fabids</taxon>
        <taxon>Fabales</taxon>
        <taxon>Fabaceae</taxon>
        <taxon>Caesalpinioideae</taxon>
        <taxon>Cassia clade</taxon>
        <taxon>Senna</taxon>
    </lineage>
</organism>
<dbReference type="Proteomes" id="UP000634136">
    <property type="component" value="Unassembled WGS sequence"/>
</dbReference>
<reference evidence="1" key="1">
    <citation type="submission" date="2020-09" db="EMBL/GenBank/DDBJ databases">
        <title>Genome-Enabled Discovery of Anthraquinone Biosynthesis in Senna tora.</title>
        <authorList>
            <person name="Kang S.-H."/>
            <person name="Pandey R.P."/>
            <person name="Lee C.-M."/>
            <person name="Sim J.-S."/>
            <person name="Jeong J.-T."/>
            <person name="Choi B.-S."/>
            <person name="Jung M."/>
            <person name="Ginzburg D."/>
            <person name="Zhao K."/>
            <person name="Won S.Y."/>
            <person name="Oh T.-J."/>
            <person name="Yu Y."/>
            <person name="Kim N.-H."/>
            <person name="Lee O.R."/>
            <person name="Lee T.-H."/>
            <person name="Bashyal P."/>
            <person name="Kim T.-S."/>
            <person name="Lee W.-H."/>
            <person name="Kawkins C."/>
            <person name="Kim C.-K."/>
            <person name="Kim J.S."/>
            <person name="Ahn B.O."/>
            <person name="Rhee S.Y."/>
            <person name="Sohng J.K."/>
        </authorList>
    </citation>
    <scope>NUCLEOTIDE SEQUENCE</scope>
    <source>
        <tissue evidence="1">Leaf</tissue>
    </source>
</reference>
<accession>A0A834W6C0</accession>
<keyword evidence="2" id="KW-1185">Reference proteome</keyword>